<dbReference type="HOGENOM" id="CLU_038034_2_0_2"/>
<feature type="domain" description="Fe/B12 periplasmic-binding" evidence="1">
    <location>
        <begin position="46"/>
        <end position="310"/>
    </location>
</feature>
<dbReference type="Pfam" id="PF01497">
    <property type="entry name" value="Peripla_BP_2"/>
    <property type="match status" value="1"/>
</dbReference>
<evidence type="ECO:0000313" key="2">
    <source>
        <dbReference type="EMBL" id="AFD01026.1"/>
    </source>
</evidence>
<dbReference type="eggNOG" id="arCOG03306">
    <property type="taxonomic scope" value="Archaea"/>
</dbReference>
<dbReference type="KEGG" id="mez:Mtc_2291"/>
<dbReference type="STRING" id="1041930.Mtc_2291"/>
<keyword evidence="3" id="KW-1185">Reference proteome</keyword>
<dbReference type="SUPFAM" id="SSF53807">
    <property type="entry name" value="Helical backbone' metal receptor"/>
    <property type="match status" value="1"/>
</dbReference>
<dbReference type="GeneID" id="11972458"/>
<dbReference type="SMR" id="H8IB16"/>
<evidence type="ECO:0000259" key="1">
    <source>
        <dbReference type="PROSITE" id="PS50983"/>
    </source>
</evidence>
<accession>H8IB16</accession>
<sequence length="337" mass="36398">MVLVLAAGLSGCTSPTASPTTTPANQQITIIDSTGKVITLPRAAERIIVTNSDCAEVLIALGAKDKIVGITNTVANTPLMAANLGNVTSVGVWDNPSIEDIIALTPDVVISYASWKPKNLKQFQAANITLVALDCYKMDNLTSDIRTMGVLVGEEKNASAYAGFIENYMNIVKDRTANLTESEKPTVYWEQNRTKITSAGMGSGGDTLIRMAGGNNIAGNETQQYPEVSAEWIVRSNPQVIVRNVGYVKSEDYMKGVIAMVENRTGMSQVRAVKDGRVYVMSTTVAFGPKGFMGLLYMAKILHPDRFADVDPQKALDAYAEKFVPGANKDIYIYPIP</sequence>
<dbReference type="PANTHER" id="PTHR30535:SF34">
    <property type="entry name" value="MOLYBDATE-BINDING PROTEIN MOLA"/>
    <property type="match status" value="1"/>
</dbReference>
<reference evidence="2 3" key="1">
    <citation type="journal article" date="2012" name="J. Bacteriol.">
        <title>Complete genome sequence of a thermophilic methanogen, Methanocella conradii HZ254, isolated from Chinese rice field soil.</title>
        <authorList>
            <person name="Lu Z."/>
            <person name="Lu Y."/>
        </authorList>
    </citation>
    <scope>NUCLEOTIDE SEQUENCE [LARGE SCALE GENOMIC DNA]</scope>
    <source>
        <strain evidence="3">DSM 24694 / JCM 17849 / CGMCC 1.5162 / HZ254</strain>
    </source>
</reference>
<protein>
    <submittedName>
        <fullName evidence="2">ABC-type Fe3+-hydroxamate transport system, periplasmic component</fullName>
    </submittedName>
</protein>
<gene>
    <name evidence="2" type="ordered locus">Mtc_2291</name>
</gene>
<dbReference type="AlphaFoldDB" id="H8IB16"/>
<organism evidence="2 3">
    <name type="scientific">Methanocella conradii (strain DSM 24694 / JCM 17849 / CGMCC 1.5162 / HZ254)</name>
    <dbReference type="NCBI Taxonomy" id="1041930"/>
    <lineage>
        <taxon>Archaea</taxon>
        <taxon>Methanobacteriati</taxon>
        <taxon>Methanobacteriota</taxon>
        <taxon>Stenosarchaea group</taxon>
        <taxon>Methanomicrobia</taxon>
        <taxon>Methanocellales</taxon>
        <taxon>Methanocellaceae</taxon>
        <taxon>Methanocella</taxon>
    </lineage>
</organism>
<dbReference type="InterPro" id="IPR050902">
    <property type="entry name" value="ABC_Transporter_SBP"/>
</dbReference>
<proteinExistence type="predicted"/>
<dbReference type="RefSeq" id="WP_014406857.1">
    <property type="nucleotide sequence ID" value="NC_017034.1"/>
</dbReference>
<evidence type="ECO:0000313" key="3">
    <source>
        <dbReference type="Proteomes" id="UP000005233"/>
    </source>
</evidence>
<dbReference type="Gene3D" id="3.40.50.1980">
    <property type="entry name" value="Nitrogenase molybdenum iron protein domain"/>
    <property type="match status" value="2"/>
</dbReference>
<dbReference type="InterPro" id="IPR002491">
    <property type="entry name" value="ABC_transptr_periplasmic_BD"/>
</dbReference>
<dbReference type="Proteomes" id="UP000005233">
    <property type="component" value="Chromosome"/>
</dbReference>
<dbReference type="PROSITE" id="PS50983">
    <property type="entry name" value="FE_B12_PBP"/>
    <property type="match status" value="1"/>
</dbReference>
<dbReference type="EMBL" id="CP003243">
    <property type="protein sequence ID" value="AFD01026.1"/>
    <property type="molecule type" value="Genomic_DNA"/>
</dbReference>
<dbReference type="PANTHER" id="PTHR30535">
    <property type="entry name" value="VITAMIN B12-BINDING PROTEIN"/>
    <property type="match status" value="1"/>
</dbReference>
<name>H8IB16_METCZ</name>